<accession>A0A200QU80</accession>
<dbReference type="Gene3D" id="2.170.270.10">
    <property type="entry name" value="SET domain"/>
    <property type="match status" value="1"/>
</dbReference>
<keyword evidence="2" id="KW-1185">Reference proteome</keyword>
<protein>
    <submittedName>
        <fullName evidence="1">Uncharacterized protein</fullName>
    </submittedName>
</protein>
<evidence type="ECO:0000313" key="2">
    <source>
        <dbReference type="Proteomes" id="UP000195402"/>
    </source>
</evidence>
<dbReference type="InParanoid" id="A0A200QU80"/>
<reference evidence="1 2" key="1">
    <citation type="journal article" date="2017" name="Mol. Plant">
        <title>The Genome of Medicinal Plant Macleaya cordata Provides New Insights into Benzylisoquinoline Alkaloids Metabolism.</title>
        <authorList>
            <person name="Liu X."/>
            <person name="Liu Y."/>
            <person name="Huang P."/>
            <person name="Ma Y."/>
            <person name="Qing Z."/>
            <person name="Tang Q."/>
            <person name="Cao H."/>
            <person name="Cheng P."/>
            <person name="Zheng Y."/>
            <person name="Yuan Z."/>
            <person name="Zhou Y."/>
            <person name="Liu J."/>
            <person name="Tang Z."/>
            <person name="Zhuo Y."/>
            <person name="Zhang Y."/>
            <person name="Yu L."/>
            <person name="Huang J."/>
            <person name="Yang P."/>
            <person name="Peng Q."/>
            <person name="Zhang J."/>
            <person name="Jiang W."/>
            <person name="Zhang Z."/>
            <person name="Lin K."/>
            <person name="Ro D.K."/>
            <person name="Chen X."/>
            <person name="Xiong X."/>
            <person name="Shang Y."/>
            <person name="Huang S."/>
            <person name="Zeng J."/>
        </authorList>
    </citation>
    <scope>NUCLEOTIDE SEQUENCE [LARGE SCALE GENOMIC DNA]</scope>
    <source>
        <strain evidence="2">cv. BLH2017</strain>
        <tissue evidence="1">Root</tissue>
    </source>
</reference>
<sequence>MVPAHSVSSVPLITTQCVRRGRDIAWSPKSDLTILGASQLRMPEMRIGGEGREAIAHRVMGPCRHSLDVIQCLRTLKEQKDNKSFSTFRERLYHLQRIEHDRVCFGRSGIHGWGLFARQDIQEGDMVSSGGLDSWTGNINIGSL</sequence>
<organism evidence="1 2">
    <name type="scientific">Macleaya cordata</name>
    <name type="common">Five-seeded plume-poppy</name>
    <name type="synonym">Bocconia cordata</name>
    <dbReference type="NCBI Taxonomy" id="56857"/>
    <lineage>
        <taxon>Eukaryota</taxon>
        <taxon>Viridiplantae</taxon>
        <taxon>Streptophyta</taxon>
        <taxon>Embryophyta</taxon>
        <taxon>Tracheophyta</taxon>
        <taxon>Spermatophyta</taxon>
        <taxon>Magnoliopsida</taxon>
        <taxon>Ranunculales</taxon>
        <taxon>Papaveraceae</taxon>
        <taxon>Papaveroideae</taxon>
        <taxon>Macleaya</taxon>
    </lineage>
</organism>
<name>A0A200QU80_MACCD</name>
<dbReference type="AlphaFoldDB" id="A0A200QU80"/>
<dbReference type="GO" id="GO:0006357">
    <property type="term" value="P:regulation of transcription by RNA polymerase II"/>
    <property type="evidence" value="ECO:0007669"/>
    <property type="project" value="TreeGrafter"/>
</dbReference>
<dbReference type="EMBL" id="MVGT01001064">
    <property type="protein sequence ID" value="OVA14038.1"/>
    <property type="molecule type" value="Genomic_DNA"/>
</dbReference>
<dbReference type="PANTHER" id="PTHR13793:SF132">
    <property type="entry name" value="HISTONE-LYSINE N-METHYLTRANSFERASE ATX5"/>
    <property type="match status" value="1"/>
</dbReference>
<dbReference type="Proteomes" id="UP000195402">
    <property type="component" value="Unassembled WGS sequence"/>
</dbReference>
<evidence type="ECO:0000313" key="1">
    <source>
        <dbReference type="EMBL" id="OVA14038.1"/>
    </source>
</evidence>
<proteinExistence type="predicted"/>
<dbReference type="PANTHER" id="PTHR13793">
    <property type="entry name" value="PHD FINGER PROTEINS"/>
    <property type="match status" value="1"/>
</dbReference>
<dbReference type="InterPro" id="IPR046341">
    <property type="entry name" value="SET_dom_sf"/>
</dbReference>
<comment type="caution">
    <text evidence="1">The sequence shown here is derived from an EMBL/GenBank/DDBJ whole genome shotgun (WGS) entry which is preliminary data.</text>
</comment>
<dbReference type="OrthoDB" id="308383at2759"/>
<gene>
    <name evidence="1" type="ORF">BVC80_1787g116</name>
</gene>
<dbReference type="SUPFAM" id="SSF82199">
    <property type="entry name" value="SET domain"/>
    <property type="match status" value="1"/>
</dbReference>
<dbReference type="InterPro" id="IPR050701">
    <property type="entry name" value="Histone_Mod_Regulator"/>
</dbReference>
<dbReference type="STRING" id="56857.A0A200QU80"/>